<evidence type="ECO:0000313" key="1">
    <source>
        <dbReference type="EMBL" id="KAI8558047.1"/>
    </source>
</evidence>
<comment type="caution">
    <text evidence="1">The sequence shown here is derived from an EMBL/GenBank/DDBJ whole genome shotgun (WGS) entry which is preliminary data.</text>
</comment>
<dbReference type="Proteomes" id="UP001062846">
    <property type="component" value="Chromosome 4"/>
</dbReference>
<evidence type="ECO:0000313" key="2">
    <source>
        <dbReference type="Proteomes" id="UP001062846"/>
    </source>
</evidence>
<proteinExistence type="predicted"/>
<gene>
    <name evidence="1" type="ORF">RHMOL_Rhmol04G0057900</name>
</gene>
<protein>
    <submittedName>
        <fullName evidence="1">Uncharacterized protein</fullName>
    </submittedName>
</protein>
<name>A0ACC0NZ74_RHOML</name>
<sequence>MECICGKETGWKKISSLLVVVSLLSSCFTDFRSVDAQLLPQEEVQALEAISAKLQIQHWNITRSFCSSGFQYVGSDSAVVSNITCDCTSANATVCHVTNIQLKALNLRGTLPAEFANLTFLKEIDLTRNYINGTLPTNLAKLPLTILSLLGNRINGSIPREIGDIATLEELVLEDNLLGGPLPQNLGSLTHLRRLLLSANNFTGPIPEEFSKLRNLTDFRIDGSTLSGKIPDMIGNWTKIERLDMQGTSMSGPIPSTISELINLEELRISDLNGSDMTFPYLQNMTKLETLVLRNCLITGPIPDYIGDLTKLKYLDLSFNNLSGQIPDSLQSSDLDIIFICGIKCLPRLDLGRTLMLTLITNKFVPNVMPIPIAVMCHTTTLLSHLHLVARHLECKLFVLLVLFDSQYYISYRSHPLYIGQQEFSFQPFIHSKQLKPNSFCRIEWCVKKDLPCSASPKYHSLYINCGGSEITAEGNEYEEDLAREGPSYFFASSQRWAYSSTGFFMSNGDASYLANNSFSLNMTGAEYYKTARLAPNSLKYYGLCLRKGSYKVRLHFAEIMYSDDQTYSSLGRRIFDVSIQGKEVLKDFNIKEVAKGVGIGITREFDDILVNGSTLEIHLYWRGKGTTAIPDRGVYGPLISAITVTPNFDVSTGLSAGAIVGIVAASFVLLVLILVVLWMKGCLGGKDLENKELRALLQTGYFTLRQIKAATNNFDSANKIGEGGFGPVYKGVLPDGSVIAVKQLSSKSKQGNREFVNEIGMISALQHPHLVKLYGCCIEGNQLLLIYEYMENNSLARALFGREEQLLNLDWPTRKKICVGIARGLAYLHEESRLKIVHRDIKATNVLLDKDLNAKISDFGLAKLDEEENTHISTRIAGTM</sequence>
<accession>A0ACC0NZ74</accession>
<organism evidence="1 2">
    <name type="scientific">Rhododendron molle</name>
    <name type="common">Chinese azalea</name>
    <name type="synonym">Azalea mollis</name>
    <dbReference type="NCBI Taxonomy" id="49168"/>
    <lineage>
        <taxon>Eukaryota</taxon>
        <taxon>Viridiplantae</taxon>
        <taxon>Streptophyta</taxon>
        <taxon>Embryophyta</taxon>
        <taxon>Tracheophyta</taxon>
        <taxon>Spermatophyta</taxon>
        <taxon>Magnoliopsida</taxon>
        <taxon>eudicotyledons</taxon>
        <taxon>Gunneridae</taxon>
        <taxon>Pentapetalae</taxon>
        <taxon>asterids</taxon>
        <taxon>Ericales</taxon>
        <taxon>Ericaceae</taxon>
        <taxon>Ericoideae</taxon>
        <taxon>Rhodoreae</taxon>
        <taxon>Rhododendron</taxon>
    </lineage>
</organism>
<dbReference type="EMBL" id="CM046391">
    <property type="protein sequence ID" value="KAI8558047.1"/>
    <property type="molecule type" value="Genomic_DNA"/>
</dbReference>
<reference evidence="1" key="1">
    <citation type="submission" date="2022-02" db="EMBL/GenBank/DDBJ databases">
        <title>Plant Genome Project.</title>
        <authorList>
            <person name="Zhang R.-G."/>
        </authorList>
    </citation>
    <scope>NUCLEOTIDE SEQUENCE</scope>
    <source>
        <strain evidence="1">AT1</strain>
    </source>
</reference>
<keyword evidence="2" id="KW-1185">Reference proteome</keyword>